<comment type="caution">
    <text evidence="3">The sequence shown here is derived from an EMBL/GenBank/DDBJ whole genome shotgun (WGS) entry which is preliminary data.</text>
</comment>
<dbReference type="EMBL" id="CAJNOT010005058">
    <property type="protein sequence ID" value="CAF1454224.1"/>
    <property type="molecule type" value="Genomic_DNA"/>
</dbReference>
<sequence>MNSIDTIPTLNQHAQQAVDQLPSVYDAEIYRHFMDTWGTHIAVKTELGGMHEQQTLFKDCIWQSQYFTGGLTDSELELRLKQDLVSSASMNDSYHEERRKIILDHLIGGDVNVSDFNQWKNTISSGPALLKISKSAQAVVGHGPRGPIPSSWEIGNEIKLKDAQQCPEGLSLTQSKEKCNTDTYITSWNTVEVTEPLRYERNAATGMFRSIRVRDIVNGQNIERFGPWVRSGCSLLPTSWSNMNEPPPPSTVVAMICADCIPTTSGADQERLSCECPSY</sequence>
<proteinExistence type="predicted"/>
<name>A0A819IL22_9BILA</name>
<evidence type="ECO:0000313" key="2">
    <source>
        <dbReference type="EMBL" id="CAF1454224.1"/>
    </source>
</evidence>
<gene>
    <name evidence="3" type="ORF">JBS370_LOCUS21858</name>
    <name evidence="2" type="ORF">ZHD862_LOCUS35406</name>
</gene>
<evidence type="ECO:0000259" key="1">
    <source>
        <dbReference type="PROSITE" id="PS51412"/>
    </source>
</evidence>
<accession>A0A819IL22</accession>
<dbReference type="InterPro" id="IPR020864">
    <property type="entry name" value="MACPF"/>
</dbReference>
<dbReference type="EMBL" id="CAJOBD010002962">
    <property type="protein sequence ID" value="CAF3919791.1"/>
    <property type="molecule type" value="Genomic_DNA"/>
</dbReference>
<dbReference type="Proteomes" id="UP000663836">
    <property type="component" value="Unassembled WGS sequence"/>
</dbReference>
<dbReference type="AlphaFoldDB" id="A0A819IL22"/>
<dbReference type="Proteomes" id="UP000663864">
    <property type="component" value="Unassembled WGS sequence"/>
</dbReference>
<evidence type="ECO:0000313" key="3">
    <source>
        <dbReference type="EMBL" id="CAF3919791.1"/>
    </source>
</evidence>
<reference evidence="3" key="1">
    <citation type="submission" date="2021-02" db="EMBL/GenBank/DDBJ databases">
        <authorList>
            <person name="Nowell W R."/>
        </authorList>
    </citation>
    <scope>NUCLEOTIDE SEQUENCE</scope>
</reference>
<organism evidence="3 4">
    <name type="scientific">Rotaria sordida</name>
    <dbReference type="NCBI Taxonomy" id="392033"/>
    <lineage>
        <taxon>Eukaryota</taxon>
        <taxon>Metazoa</taxon>
        <taxon>Spiralia</taxon>
        <taxon>Gnathifera</taxon>
        <taxon>Rotifera</taxon>
        <taxon>Eurotatoria</taxon>
        <taxon>Bdelloidea</taxon>
        <taxon>Philodinida</taxon>
        <taxon>Philodinidae</taxon>
        <taxon>Rotaria</taxon>
    </lineage>
</organism>
<dbReference type="PROSITE" id="PS51412">
    <property type="entry name" value="MACPF_2"/>
    <property type="match status" value="1"/>
</dbReference>
<evidence type="ECO:0000313" key="4">
    <source>
        <dbReference type="Proteomes" id="UP000663836"/>
    </source>
</evidence>
<protein>
    <recommendedName>
        <fullName evidence="1">MACPF domain-containing protein</fullName>
    </recommendedName>
</protein>
<feature type="domain" description="MACPF" evidence="1">
    <location>
        <begin position="1"/>
        <end position="173"/>
    </location>
</feature>
<dbReference type="Pfam" id="PF01823">
    <property type="entry name" value="MACPF"/>
    <property type="match status" value="1"/>
</dbReference>